<proteinExistence type="predicted"/>
<dbReference type="Proteomes" id="UP000016648">
    <property type="component" value="Unassembled WGS sequence"/>
</dbReference>
<name>U2QJV5_9BACT</name>
<feature type="signal peptide" evidence="1">
    <location>
        <begin position="1"/>
        <end position="26"/>
    </location>
</feature>
<organism evidence="2 3">
    <name type="scientific">Segatella baroniae F0067</name>
    <dbReference type="NCBI Taxonomy" id="1115809"/>
    <lineage>
        <taxon>Bacteria</taxon>
        <taxon>Pseudomonadati</taxon>
        <taxon>Bacteroidota</taxon>
        <taxon>Bacteroidia</taxon>
        <taxon>Bacteroidales</taxon>
        <taxon>Prevotellaceae</taxon>
        <taxon>Segatella</taxon>
    </lineage>
</organism>
<evidence type="ECO:0000256" key="1">
    <source>
        <dbReference type="SAM" id="SignalP"/>
    </source>
</evidence>
<reference evidence="2 3" key="1">
    <citation type="submission" date="2013-08" db="EMBL/GenBank/DDBJ databases">
        <authorList>
            <person name="Durkin A.S."/>
            <person name="Haft D.R."/>
            <person name="McCorrison J."/>
            <person name="Torralba M."/>
            <person name="Gillis M."/>
            <person name="Haft D.H."/>
            <person name="Methe B."/>
            <person name="Sutton G."/>
            <person name="Nelson K.E."/>
        </authorList>
    </citation>
    <scope>NUCLEOTIDE SEQUENCE [LARGE SCALE GENOMIC DNA]</scope>
    <source>
        <strain evidence="2 3">F0067</strain>
    </source>
</reference>
<protein>
    <recommendedName>
        <fullName evidence="4">Lipoprotein</fullName>
    </recommendedName>
</protein>
<feature type="chain" id="PRO_5004633330" description="Lipoprotein" evidence="1">
    <location>
        <begin position="27"/>
        <end position="89"/>
    </location>
</feature>
<comment type="caution">
    <text evidence="2">The sequence shown here is derived from an EMBL/GenBank/DDBJ whole genome shotgun (WGS) entry which is preliminary data.</text>
</comment>
<evidence type="ECO:0000313" key="2">
    <source>
        <dbReference type="EMBL" id="ERK39097.1"/>
    </source>
</evidence>
<dbReference type="EMBL" id="AWEY01000029">
    <property type="protein sequence ID" value="ERK39097.1"/>
    <property type="molecule type" value="Genomic_DNA"/>
</dbReference>
<keyword evidence="1" id="KW-0732">Signal</keyword>
<gene>
    <name evidence="2" type="ORF">HMPREF9135_1155</name>
</gene>
<sequence>MKKQFKKAMSLVIVCVLSCTTGFIMKAKQANEAQAWAGIAYCAARRGASAEAGFVIGICGAFQSSLHGFAWGAAFGGPAGAIAGGVVGL</sequence>
<dbReference type="RefSeq" id="WP_021589913.1">
    <property type="nucleotide sequence ID" value="NZ_AWEY01000029.1"/>
</dbReference>
<keyword evidence="3" id="KW-1185">Reference proteome</keyword>
<evidence type="ECO:0000313" key="3">
    <source>
        <dbReference type="Proteomes" id="UP000016648"/>
    </source>
</evidence>
<evidence type="ECO:0008006" key="4">
    <source>
        <dbReference type="Google" id="ProtNLM"/>
    </source>
</evidence>
<accession>U2QJV5</accession>
<dbReference type="AlphaFoldDB" id="U2QJV5"/>